<feature type="compositionally biased region" description="Polar residues" evidence="1">
    <location>
        <begin position="32"/>
        <end position="46"/>
    </location>
</feature>
<accession>A0A6G1GUB0</accession>
<evidence type="ECO:0000313" key="3">
    <source>
        <dbReference type="Proteomes" id="UP000800041"/>
    </source>
</evidence>
<dbReference type="EMBL" id="ML977167">
    <property type="protein sequence ID" value="KAF1984541.1"/>
    <property type="molecule type" value="Genomic_DNA"/>
</dbReference>
<feature type="compositionally biased region" description="Gly residues" evidence="1">
    <location>
        <begin position="15"/>
        <end position="24"/>
    </location>
</feature>
<reference evidence="2" key="1">
    <citation type="journal article" date="2020" name="Stud. Mycol.">
        <title>101 Dothideomycetes genomes: a test case for predicting lifestyles and emergence of pathogens.</title>
        <authorList>
            <person name="Haridas S."/>
            <person name="Albert R."/>
            <person name="Binder M."/>
            <person name="Bloem J."/>
            <person name="Labutti K."/>
            <person name="Salamov A."/>
            <person name="Andreopoulos B."/>
            <person name="Baker S."/>
            <person name="Barry K."/>
            <person name="Bills G."/>
            <person name="Bluhm B."/>
            <person name="Cannon C."/>
            <person name="Castanera R."/>
            <person name="Culley D."/>
            <person name="Daum C."/>
            <person name="Ezra D."/>
            <person name="Gonzalez J."/>
            <person name="Henrissat B."/>
            <person name="Kuo A."/>
            <person name="Liang C."/>
            <person name="Lipzen A."/>
            <person name="Lutzoni F."/>
            <person name="Magnuson J."/>
            <person name="Mondo S."/>
            <person name="Nolan M."/>
            <person name="Ohm R."/>
            <person name="Pangilinan J."/>
            <person name="Park H.-J."/>
            <person name="Ramirez L."/>
            <person name="Alfaro M."/>
            <person name="Sun H."/>
            <person name="Tritt A."/>
            <person name="Yoshinaga Y."/>
            <person name="Zwiers L.-H."/>
            <person name="Turgeon B."/>
            <person name="Goodwin S."/>
            <person name="Spatafora J."/>
            <person name="Crous P."/>
            <person name="Grigoriev I."/>
        </authorList>
    </citation>
    <scope>NUCLEOTIDE SEQUENCE</scope>
    <source>
        <strain evidence="2">CBS 113979</strain>
    </source>
</reference>
<name>A0A6G1GUB0_9PEZI</name>
<organism evidence="2 3">
    <name type="scientific">Aulographum hederae CBS 113979</name>
    <dbReference type="NCBI Taxonomy" id="1176131"/>
    <lineage>
        <taxon>Eukaryota</taxon>
        <taxon>Fungi</taxon>
        <taxon>Dikarya</taxon>
        <taxon>Ascomycota</taxon>
        <taxon>Pezizomycotina</taxon>
        <taxon>Dothideomycetes</taxon>
        <taxon>Pleosporomycetidae</taxon>
        <taxon>Aulographales</taxon>
        <taxon>Aulographaceae</taxon>
    </lineage>
</organism>
<evidence type="ECO:0000256" key="1">
    <source>
        <dbReference type="SAM" id="MobiDB-lite"/>
    </source>
</evidence>
<evidence type="ECO:0000313" key="2">
    <source>
        <dbReference type="EMBL" id="KAF1984541.1"/>
    </source>
</evidence>
<dbReference type="Proteomes" id="UP000800041">
    <property type="component" value="Unassembled WGS sequence"/>
</dbReference>
<keyword evidence="3" id="KW-1185">Reference proteome</keyword>
<protein>
    <submittedName>
        <fullName evidence="2">Uncharacterized protein</fullName>
    </submittedName>
</protein>
<feature type="compositionally biased region" description="Basic and acidic residues" evidence="1">
    <location>
        <begin position="47"/>
        <end position="75"/>
    </location>
</feature>
<feature type="region of interest" description="Disordered" evidence="1">
    <location>
        <begin position="1"/>
        <end position="75"/>
    </location>
</feature>
<proteinExistence type="predicted"/>
<sequence length="75" mass="7943">MDKGRNNKGQHAGNKSGGNSGGMGDMLHGNDDINNTSNKGGSSFNTHDTREHHNDRGLNLDSNSHGEKGQTGKKL</sequence>
<gene>
    <name evidence="2" type="ORF">K402DRAFT_422760</name>
</gene>
<dbReference type="AlphaFoldDB" id="A0A6G1GUB0"/>